<evidence type="ECO:0000313" key="3">
    <source>
        <dbReference type="Proteomes" id="UP000298652"/>
    </source>
</evidence>
<name>A0A4U6U6U8_SETVI</name>
<accession>A0A4U6U6U8</accession>
<protein>
    <submittedName>
        <fullName evidence="2">Uncharacterized protein</fullName>
    </submittedName>
</protein>
<evidence type="ECO:0000256" key="1">
    <source>
        <dbReference type="SAM" id="MobiDB-lite"/>
    </source>
</evidence>
<feature type="compositionally biased region" description="Polar residues" evidence="1">
    <location>
        <begin position="78"/>
        <end position="90"/>
    </location>
</feature>
<reference evidence="2" key="1">
    <citation type="submission" date="2019-03" db="EMBL/GenBank/DDBJ databases">
        <title>WGS assembly of Setaria viridis.</title>
        <authorList>
            <person name="Huang P."/>
            <person name="Jenkins J."/>
            <person name="Grimwood J."/>
            <person name="Barry K."/>
            <person name="Healey A."/>
            <person name="Mamidi S."/>
            <person name="Sreedasyam A."/>
            <person name="Shu S."/>
            <person name="Feldman M."/>
            <person name="Wu J."/>
            <person name="Yu Y."/>
            <person name="Chen C."/>
            <person name="Johnson J."/>
            <person name="Rokhsar D."/>
            <person name="Baxter I."/>
            <person name="Schmutz J."/>
            <person name="Brutnell T."/>
            <person name="Kellogg E."/>
        </authorList>
    </citation>
    <scope>NUCLEOTIDE SEQUENCE [LARGE SCALE GENOMIC DNA]</scope>
</reference>
<feature type="compositionally biased region" description="Low complexity" evidence="1">
    <location>
        <begin position="28"/>
        <end position="59"/>
    </location>
</feature>
<dbReference type="EMBL" id="CM016557">
    <property type="protein sequence ID" value="TKW10772.1"/>
    <property type="molecule type" value="Genomic_DNA"/>
</dbReference>
<dbReference type="Proteomes" id="UP000298652">
    <property type="component" value="Chromosome 6"/>
</dbReference>
<dbReference type="Gramene" id="TKW10772">
    <property type="protein sequence ID" value="TKW10772"/>
    <property type="gene ID" value="SEVIR_6G189100v2"/>
</dbReference>
<feature type="compositionally biased region" description="Pro residues" evidence="1">
    <location>
        <begin position="131"/>
        <end position="140"/>
    </location>
</feature>
<gene>
    <name evidence="2" type="ORF">SEVIR_6G189100v2</name>
</gene>
<dbReference type="AlphaFoldDB" id="A0A4U6U6U8"/>
<evidence type="ECO:0000313" key="2">
    <source>
        <dbReference type="EMBL" id="TKW10772.1"/>
    </source>
</evidence>
<feature type="compositionally biased region" description="Basic and acidic residues" evidence="1">
    <location>
        <begin position="91"/>
        <end position="107"/>
    </location>
</feature>
<keyword evidence="3" id="KW-1185">Reference proteome</keyword>
<proteinExistence type="predicted"/>
<feature type="compositionally biased region" description="Low complexity" evidence="1">
    <location>
        <begin position="66"/>
        <end position="77"/>
    </location>
</feature>
<feature type="region of interest" description="Disordered" evidence="1">
    <location>
        <begin position="1"/>
        <end position="140"/>
    </location>
</feature>
<organism evidence="2 3">
    <name type="scientific">Setaria viridis</name>
    <name type="common">Green bristlegrass</name>
    <name type="synonym">Setaria italica subsp. viridis</name>
    <dbReference type="NCBI Taxonomy" id="4556"/>
    <lineage>
        <taxon>Eukaryota</taxon>
        <taxon>Viridiplantae</taxon>
        <taxon>Streptophyta</taxon>
        <taxon>Embryophyta</taxon>
        <taxon>Tracheophyta</taxon>
        <taxon>Spermatophyta</taxon>
        <taxon>Magnoliopsida</taxon>
        <taxon>Liliopsida</taxon>
        <taxon>Poales</taxon>
        <taxon>Poaceae</taxon>
        <taxon>PACMAD clade</taxon>
        <taxon>Panicoideae</taxon>
        <taxon>Panicodae</taxon>
        <taxon>Paniceae</taxon>
        <taxon>Cenchrinae</taxon>
        <taxon>Setaria</taxon>
    </lineage>
</organism>
<sequence>MRPCSSTHARVAPGHSRAGARSLLRTSPPGRARAPALARSPAPACAPHARPLAPSAWPHAPRRRPPVAAVPPHVTPAITSVDSLCSSSTEPPRDPRGRPLRHATDRKSGRHHHLRPSPAPPVAYKRGRGRPPLPPPRLAS</sequence>